<keyword evidence="2" id="KW-1185">Reference proteome</keyword>
<dbReference type="RefSeq" id="WP_369667373.1">
    <property type="nucleotide sequence ID" value="NZ_JBDKXB010000014.1"/>
</dbReference>
<evidence type="ECO:0000313" key="1">
    <source>
        <dbReference type="EMBL" id="MEY6432987.1"/>
    </source>
</evidence>
<proteinExistence type="predicted"/>
<evidence type="ECO:0008006" key="3">
    <source>
        <dbReference type="Google" id="ProtNLM"/>
    </source>
</evidence>
<comment type="caution">
    <text evidence="1">The sequence shown here is derived from an EMBL/GenBank/DDBJ whole genome shotgun (WGS) entry which is preliminary data.</text>
</comment>
<dbReference type="Proteomes" id="UP001564408">
    <property type="component" value="Unassembled WGS sequence"/>
</dbReference>
<reference evidence="1 2" key="1">
    <citation type="submission" date="2024-05" db="EMBL/GenBank/DDBJ databases">
        <title>Genome Sequence and Characterization of the New Strain Purple Sulfur Bacterium of Genus Thioalkalicoccus.</title>
        <authorList>
            <person name="Bryantseva I.A."/>
            <person name="Kyndt J.A."/>
            <person name="Imhoff J.F."/>
        </authorList>
    </citation>
    <scope>NUCLEOTIDE SEQUENCE [LARGE SCALE GENOMIC DNA]</scope>
    <source>
        <strain evidence="1 2">Um2</strain>
    </source>
</reference>
<evidence type="ECO:0000313" key="2">
    <source>
        <dbReference type="Proteomes" id="UP001564408"/>
    </source>
</evidence>
<protein>
    <recommendedName>
        <fullName evidence="3">Cytosolic protein</fullName>
    </recommendedName>
</protein>
<sequence length="107" mass="12211">MKALMLISGSGPMLVLTSVSRLDDDVLLSKLRHKGIEKFMAYELPLEEVARRYGGHFEAVTNDIHETDDLRVVDINGHRVFDLFRLDELGKPFVHEPASESRRAYLD</sequence>
<organism evidence="1 2">
    <name type="scientific">Thioalkalicoccus limnaeus</name>
    <dbReference type="NCBI Taxonomy" id="120681"/>
    <lineage>
        <taxon>Bacteria</taxon>
        <taxon>Pseudomonadati</taxon>
        <taxon>Pseudomonadota</taxon>
        <taxon>Gammaproteobacteria</taxon>
        <taxon>Chromatiales</taxon>
        <taxon>Chromatiaceae</taxon>
        <taxon>Thioalkalicoccus</taxon>
    </lineage>
</organism>
<accession>A0ABV4BI32</accession>
<name>A0ABV4BI32_9GAMM</name>
<dbReference type="EMBL" id="JBDKXB010000014">
    <property type="protein sequence ID" value="MEY6432987.1"/>
    <property type="molecule type" value="Genomic_DNA"/>
</dbReference>
<gene>
    <name evidence="1" type="ORF">ABC977_11280</name>
</gene>